<dbReference type="EMBL" id="JAIXMP010000007">
    <property type="protein sequence ID" value="KAI9270449.1"/>
    <property type="molecule type" value="Genomic_DNA"/>
</dbReference>
<evidence type="ECO:0000313" key="4">
    <source>
        <dbReference type="Proteomes" id="UP001209540"/>
    </source>
</evidence>
<gene>
    <name evidence="3" type="ORF">BDA99DRAFT_434096</name>
</gene>
<dbReference type="SUPFAM" id="SSF51735">
    <property type="entry name" value="NAD(P)-binding Rossmann-fold domains"/>
    <property type="match status" value="1"/>
</dbReference>
<sequence length="312" mass="34947">MSSTNSDKKVVLITGGTSGLGRISAKYILAEGHTVIITGRSKARLDEAFDWIKPTDEQSKAHLHTLVMELESLSSIKTGVETFKTMGLSPLDVLINNAGVVNIHHEYVEETTLVDKTIFVNAIAPFYLTLLMRPLMHSQNARILFVSSTMHNPDGAAPTMKNMTDHDALRDPDLLNKLNGEQNYAPRTHYRISKLTMMWIAFLMAKQFPDVSVNALCPGFVPSTDFGRQMPWLARMVMKYIFTYTVRGAVTQEQSASEYLHYATSEELNGVTGEFFANGKIAMSSKRSKNVEEATKFWNLACEICNTPEFHR</sequence>
<evidence type="ECO:0000256" key="1">
    <source>
        <dbReference type="ARBA" id="ARBA00006484"/>
    </source>
</evidence>
<dbReference type="Pfam" id="PF00106">
    <property type="entry name" value="adh_short"/>
    <property type="match status" value="1"/>
</dbReference>
<keyword evidence="4" id="KW-1185">Reference proteome</keyword>
<protein>
    <submittedName>
        <fullName evidence="3">Uncharacterized protein</fullName>
    </submittedName>
</protein>
<dbReference type="GO" id="GO:0016491">
    <property type="term" value="F:oxidoreductase activity"/>
    <property type="evidence" value="ECO:0007669"/>
    <property type="project" value="UniProtKB-KW"/>
</dbReference>
<evidence type="ECO:0000313" key="3">
    <source>
        <dbReference type="EMBL" id="KAI9270449.1"/>
    </source>
</evidence>
<dbReference type="InterPro" id="IPR036291">
    <property type="entry name" value="NAD(P)-bd_dom_sf"/>
</dbReference>
<accession>A0AAD5PGR2</accession>
<comment type="caution">
    <text evidence="3">The sequence shown here is derived from an EMBL/GenBank/DDBJ whole genome shotgun (WGS) entry which is preliminary data.</text>
</comment>
<dbReference type="PANTHER" id="PTHR24320:SF152">
    <property type="entry name" value="SHORT-CHAIN DEHYDROGENASE_REDUCTASE FAMILY PROTEIN"/>
    <property type="match status" value="1"/>
</dbReference>
<organism evidence="3 4">
    <name type="scientific">Phascolomyces articulosus</name>
    <dbReference type="NCBI Taxonomy" id="60185"/>
    <lineage>
        <taxon>Eukaryota</taxon>
        <taxon>Fungi</taxon>
        <taxon>Fungi incertae sedis</taxon>
        <taxon>Mucoromycota</taxon>
        <taxon>Mucoromycotina</taxon>
        <taxon>Mucoromycetes</taxon>
        <taxon>Mucorales</taxon>
        <taxon>Lichtheimiaceae</taxon>
        <taxon>Phascolomyces</taxon>
    </lineage>
</organism>
<dbReference type="PANTHER" id="PTHR24320">
    <property type="entry name" value="RETINOL DEHYDROGENASE"/>
    <property type="match status" value="1"/>
</dbReference>
<name>A0AAD5PGR2_9FUNG</name>
<dbReference type="PRINTS" id="PR00081">
    <property type="entry name" value="GDHRDH"/>
</dbReference>
<dbReference type="Proteomes" id="UP001209540">
    <property type="component" value="Unassembled WGS sequence"/>
</dbReference>
<dbReference type="Gene3D" id="3.40.50.720">
    <property type="entry name" value="NAD(P)-binding Rossmann-like Domain"/>
    <property type="match status" value="1"/>
</dbReference>
<keyword evidence="2" id="KW-0560">Oxidoreductase</keyword>
<reference evidence="3" key="1">
    <citation type="journal article" date="2022" name="IScience">
        <title>Evolution of zygomycete secretomes and the origins of terrestrial fungal ecologies.</title>
        <authorList>
            <person name="Chang Y."/>
            <person name="Wang Y."/>
            <person name="Mondo S."/>
            <person name="Ahrendt S."/>
            <person name="Andreopoulos W."/>
            <person name="Barry K."/>
            <person name="Beard J."/>
            <person name="Benny G.L."/>
            <person name="Blankenship S."/>
            <person name="Bonito G."/>
            <person name="Cuomo C."/>
            <person name="Desiro A."/>
            <person name="Gervers K.A."/>
            <person name="Hundley H."/>
            <person name="Kuo A."/>
            <person name="LaButti K."/>
            <person name="Lang B.F."/>
            <person name="Lipzen A."/>
            <person name="O'Donnell K."/>
            <person name="Pangilinan J."/>
            <person name="Reynolds N."/>
            <person name="Sandor L."/>
            <person name="Smith M.E."/>
            <person name="Tsang A."/>
            <person name="Grigoriev I.V."/>
            <person name="Stajich J.E."/>
            <person name="Spatafora J.W."/>
        </authorList>
    </citation>
    <scope>NUCLEOTIDE SEQUENCE</scope>
    <source>
        <strain evidence="3">RSA 2281</strain>
    </source>
</reference>
<comment type="similarity">
    <text evidence="1">Belongs to the short-chain dehydrogenases/reductases (SDR) family.</text>
</comment>
<evidence type="ECO:0000256" key="2">
    <source>
        <dbReference type="ARBA" id="ARBA00023002"/>
    </source>
</evidence>
<proteinExistence type="inferred from homology"/>
<dbReference type="InterPro" id="IPR002347">
    <property type="entry name" value="SDR_fam"/>
</dbReference>
<dbReference type="AlphaFoldDB" id="A0AAD5PGR2"/>
<reference evidence="3" key="2">
    <citation type="submission" date="2023-02" db="EMBL/GenBank/DDBJ databases">
        <authorList>
            <consortium name="DOE Joint Genome Institute"/>
            <person name="Mondo S.J."/>
            <person name="Chang Y."/>
            <person name="Wang Y."/>
            <person name="Ahrendt S."/>
            <person name="Andreopoulos W."/>
            <person name="Barry K."/>
            <person name="Beard J."/>
            <person name="Benny G.L."/>
            <person name="Blankenship S."/>
            <person name="Bonito G."/>
            <person name="Cuomo C."/>
            <person name="Desiro A."/>
            <person name="Gervers K.A."/>
            <person name="Hundley H."/>
            <person name="Kuo A."/>
            <person name="LaButti K."/>
            <person name="Lang B.F."/>
            <person name="Lipzen A."/>
            <person name="O'Donnell K."/>
            <person name="Pangilinan J."/>
            <person name="Reynolds N."/>
            <person name="Sandor L."/>
            <person name="Smith M.W."/>
            <person name="Tsang A."/>
            <person name="Grigoriev I.V."/>
            <person name="Stajich J.E."/>
            <person name="Spatafora J.W."/>
        </authorList>
    </citation>
    <scope>NUCLEOTIDE SEQUENCE</scope>
    <source>
        <strain evidence="3">RSA 2281</strain>
    </source>
</reference>